<evidence type="ECO:0000313" key="2">
    <source>
        <dbReference type="EMBL" id="MCI15466.1"/>
    </source>
</evidence>
<keyword evidence="3" id="KW-1185">Reference proteome</keyword>
<protein>
    <submittedName>
        <fullName evidence="2">Uncharacterized protein</fullName>
    </submittedName>
</protein>
<proteinExistence type="predicted"/>
<feature type="non-terminal residue" evidence="2">
    <location>
        <position position="1"/>
    </location>
</feature>
<name>A0A392PVX6_9FABA</name>
<reference evidence="2 3" key="1">
    <citation type="journal article" date="2018" name="Front. Plant Sci.">
        <title>Red Clover (Trifolium pratense) and Zigzag Clover (T. medium) - A Picture of Genomic Similarities and Differences.</title>
        <authorList>
            <person name="Dluhosova J."/>
            <person name="Istvanek J."/>
            <person name="Nedelnik J."/>
            <person name="Repkova J."/>
        </authorList>
    </citation>
    <scope>NUCLEOTIDE SEQUENCE [LARGE SCALE GENOMIC DNA]</scope>
    <source>
        <strain evidence="3">cv. 10/8</strain>
        <tissue evidence="2">Leaf</tissue>
    </source>
</reference>
<dbReference type="Proteomes" id="UP000265520">
    <property type="component" value="Unassembled WGS sequence"/>
</dbReference>
<accession>A0A392PVX6</accession>
<dbReference type="AlphaFoldDB" id="A0A392PVX6"/>
<dbReference type="EMBL" id="LXQA010096615">
    <property type="protein sequence ID" value="MCI15466.1"/>
    <property type="molecule type" value="Genomic_DNA"/>
</dbReference>
<sequence length="168" mass="18677">IVEVLPDEDEEGNPLLDRNGQVKMVNYARFFFRWKKDHYDLPAKHFITPKASLSRADHENYKKMEDLANSIPKIIYTDGEGNDLRDKNGSLVTKRNYINTKSLLACRTKEEVAACFHSTVPPSVKEKEKRARDDGGDGGKASKNARTQHNSSAAHSKGGAVPPPSPSV</sequence>
<organism evidence="2 3">
    <name type="scientific">Trifolium medium</name>
    <dbReference type="NCBI Taxonomy" id="97028"/>
    <lineage>
        <taxon>Eukaryota</taxon>
        <taxon>Viridiplantae</taxon>
        <taxon>Streptophyta</taxon>
        <taxon>Embryophyta</taxon>
        <taxon>Tracheophyta</taxon>
        <taxon>Spermatophyta</taxon>
        <taxon>Magnoliopsida</taxon>
        <taxon>eudicotyledons</taxon>
        <taxon>Gunneridae</taxon>
        <taxon>Pentapetalae</taxon>
        <taxon>rosids</taxon>
        <taxon>fabids</taxon>
        <taxon>Fabales</taxon>
        <taxon>Fabaceae</taxon>
        <taxon>Papilionoideae</taxon>
        <taxon>50 kb inversion clade</taxon>
        <taxon>NPAAA clade</taxon>
        <taxon>Hologalegina</taxon>
        <taxon>IRL clade</taxon>
        <taxon>Trifolieae</taxon>
        <taxon>Trifolium</taxon>
    </lineage>
</organism>
<feature type="non-terminal residue" evidence="2">
    <location>
        <position position="168"/>
    </location>
</feature>
<evidence type="ECO:0000313" key="3">
    <source>
        <dbReference type="Proteomes" id="UP000265520"/>
    </source>
</evidence>
<feature type="compositionally biased region" description="Polar residues" evidence="1">
    <location>
        <begin position="144"/>
        <end position="154"/>
    </location>
</feature>
<evidence type="ECO:0000256" key="1">
    <source>
        <dbReference type="SAM" id="MobiDB-lite"/>
    </source>
</evidence>
<feature type="region of interest" description="Disordered" evidence="1">
    <location>
        <begin position="119"/>
        <end position="168"/>
    </location>
</feature>
<feature type="compositionally biased region" description="Basic and acidic residues" evidence="1">
    <location>
        <begin position="124"/>
        <end position="137"/>
    </location>
</feature>
<comment type="caution">
    <text evidence="2">The sequence shown here is derived from an EMBL/GenBank/DDBJ whole genome shotgun (WGS) entry which is preliminary data.</text>
</comment>